<keyword evidence="1" id="KW-0812">Transmembrane</keyword>
<keyword evidence="1" id="KW-0472">Membrane</keyword>
<evidence type="ECO:0000256" key="1">
    <source>
        <dbReference type="SAM" id="Phobius"/>
    </source>
</evidence>
<evidence type="ECO:0000313" key="3">
    <source>
        <dbReference type="EMBL" id="RGV63037.1"/>
    </source>
</evidence>
<dbReference type="InterPro" id="IPR013783">
    <property type="entry name" value="Ig-like_fold"/>
</dbReference>
<dbReference type="Proteomes" id="UP000265828">
    <property type="component" value="Unassembled WGS sequence"/>
</dbReference>
<organism evidence="3 4">
    <name type="scientific">Blautia obeum</name>
    <dbReference type="NCBI Taxonomy" id="40520"/>
    <lineage>
        <taxon>Bacteria</taxon>
        <taxon>Bacillati</taxon>
        <taxon>Bacillota</taxon>
        <taxon>Clostridia</taxon>
        <taxon>Lachnospirales</taxon>
        <taxon>Lachnospiraceae</taxon>
        <taxon>Blautia</taxon>
    </lineage>
</organism>
<keyword evidence="1" id="KW-1133">Transmembrane helix</keyword>
<dbReference type="EMBL" id="QRZI01000008">
    <property type="protein sequence ID" value="RGV63037.1"/>
    <property type="molecule type" value="Genomic_DNA"/>
</dbReference>
<comment type="caution">
    <text evidence="3">The sequence shown here is derived from an EMBL/GenBank/DDBJ whole genome shotgun (WGS) entry which is preliminary data.</text>
</comment>
<feature type="domain" description="SpaA-like prealbumin fold" evidence="2">
    <location>
        <begin position="1346"/>
        <end position="1442"/>
    </location>
</feature>
<proteinExistence type="predicted"/>
<accession>A0A395X5J0</accession>
<feature type="transmembrane region" description="Helical" evidence="1">
    <location>
        <begin position="1633"/>
        <end position="1652"/>
    </location>
</feature>
<dbReference type="Gene3D" id="2.60.40.10">
    <property type="entry name" value="Immunoglobulins"/>
    <property type="match status" value="1"/>
</dbReference>
<gene>
    <name evidence="3" type="ORF">DWW07_12095</name>
</gene>
<evidence type="ECO:0000259" key="2">
    <source>
        <dbReference type="Pfam" id="PF17802"/>
    </source>
</evidence>
<dbReference type="Pfam" id="PF17802">
    <property type="entry name" value="SpaA"/>
    <property type="match status" value="1"/>
</dbReference>
<name>A0A395X5J0_9FIRM</name>
<reference evidence="3 4" key="1">
    <citation type="submission" date="2018-08" db="EMBL/GenBank/DDBJ databases">
        <title>A genome reference for cultivated species of the human gut microbiota.</title>
        <authorList>
            <person name="Zou Y."/>
            <person name="Xue W."/>
            <person name="Luo G."/>
        </authorList>
    </citation>
    <scope>NUCLEOTIDE SEQUENCE [LARGE SCALE GENOMIC DNA]</scope>
    <source>
        <strain evidence="3 4">AF14-23</strain>
    </source>
</reference>
<sequence length="1662" mass="182848">MLCLSCIVVFCTIYVLILPAITLEKKTTCEEEEQIAIQEEQTPIQETNENTVQSTIPSDDSEDIEFVSCEPIEEEIDDVDNVEITEDPEEEMDVDFASGEEDAIAVAADETVTPKAGTADGFDLSAAVPEAAEKRDYVKLSYKKEDGTWQEFSQENNAPEVSGNPPVRLEVKYKNVQISNLLNSYNCKLTYQLPTLLRDAKTAGKIMEGNQQVGTVTCENGKIVVEFDRSYLEGLLDKGDTTTTIAGDFYAEGNVDLSQLNPDGTTTLSTAGKTYYLNLGPDAVAKYGKINIEKTCVSQQAISTESGNYLAYTITVTAGEDGCPDVSVVDTIENKTSVDSYVGIDTTAKTLVTVQNGQNPYETIAEGKTHGTVYLGNTTTDSTNPVPTPGAVDITTASGSMVWKIGDMAAGEIRTLTYYVKLKDNVGLNGNEIKNKADVYSRTYKRVYDDASFTPKIDYTMPKSHDGNIVRNSDGTYTITYKIEFNLDRNKSNYALKNLELRDYLDDQSDNIHTDSKALPYISYDRDSVKLYKGGAELPSTDYTVSWANGDDNYVTPWNDPNNKPTRFKITGAGDKPITVNPGDSYYATYTVTVKPEALAAMQTNNVDVKNRYYVHVSNAKSNFGDALNRYWDSANVGNYKWDEKIVGNGTTSEQTIEMGTGVKYDLTSGTVKPDSSSDISFTVPAGSYPYTVDVNQTLGEWNVNQVEMKDELTPNDKMQYIGYAKVEAFEYNANTNTSNTSTYDVKETKWVKIDGLSLFALKPSELGWTNANYAYKFTYYAKPVNADFSSAKVTNKFSLSGNAVKDDVPFDISKIYSQKEITVSGSFKMNVKKDAWYYEEPKTDAATWQNGKLYWVIEVSGTAIMQNTYFRDAISKDSGLTDSYLHSDSLAGIYMGKLPEGKTITGYGSLEELQNTEGLTDVTGKFSTELTNDKNFTGTDNHSELSLRAKERIELENDKLYFIVRTEPQSLPTKYRDAFTFRNHISTSDNGNTWIDHGSAEKLLCGGADILKELGQTFTYDGTTVTSKNDGADQENSGTIITNELLGAGQYAAWAFKVNYAGELSGTYQVLETIPDGMELAYIRIKWVGGQNFDTINSKEDSDLETSGWTKKTISAATDNGGQSKTTTYYVKGNQALIKLGDFTAGKKRDDYSVDVQVVCRVTDPDVLLGGKEKRFTNQVTLQTEGGQDISTATSPATITPKKLEKTYTPTSPKSEKINFTIEANQFGEALSTKDGTTLTLIDKLSSTLILDTETIKVINSKTDALVTDYTASLDADNTLKIVIPRNVPVTITYTAVVNAPPGQKVSFSNEAYWENYSSAGGDSVEENNYSYAAGGTVTAGKNIKLKIIKKDQNNLSAKLQGAVFKVVPCIVENGQIKDNTDKMWTGTTNDKGELLFGEGSDQNHVMDYNTIYKVTEETAPSGYVADSKPIYIMVPRKEENATDYSDYVNNCIKDSRIHIQYQSIYELTVLNHKSEITVEKKFKNAGGHDSNPVSGTYTFGLYENADGTNTTNSTNQDGTTSTTTPLQTITITYNAAETGSKTAKFTNLDLTDNQNQTKTYYVFELDDNGNPIKDSTTAATVNKMEYFTSYATTKTDSATTGVNSAVNGDTVTVTNQIRVKELPSTGSYGPLIFRLAGAVLIFFAGLQMLINIKRRACNNR</sequence>
<dbReference type="InterPro" id="IPR041033">
    <property type="entry name" value="SpaA_PFL_dom_1"/>
</dbReference>
<dbReference type="RefSeq" id="WP_118037118.1">
    <property type="nucleotide sequence ID" value="NZ_QRYY01000008.1"/>
</dbReference>
<protein>
    <recommendedName>
        <fullName evidence="2">SpaA-like prealbumin fold domain-containing protein</fullName>
    </recommendedName>
</protein>
<evidence type="ECO:0000313" key="4">
    <source>
        <dbReference type="Proteomes" id="UP000265828"/>
    </source>
</evidence>